<dbReference type="AlphaFoldDB" id="A0A2P2QV03"/>
<organism evidence="1">
    <name type="scientific">Rhizophora mucronata</name>
    <name type="common">Asiatic mangrove</name>
    <dbReference type="NCBI Taxonomy" id="61149"/>
    <lineage>
        <taxon>Eukaryota</taxon>
        <taxon>Viridiplantae</taxon>
        <taxon>Streptophyta</taxon>
        <taxon>Embryophyta</taxon>
        <taxon>Tracheophyta</taxon>
        <taxon>Spermatophyta</taxon>
        <taxon>Magnoliopsida</taxon>
        <taxon>eudicotyledons</taxon>
        <taxon>Gunneridae</taxon>
        <taxon>Pentapetalae</taxon>
        <taxon>rosids</taxon>
        <taxon>fabids</taxon>
        <taxon>Malpighiales</taxon>
        <taxon>Rhizophoraceae</taxon>
        <taxon>Rhizophora</taxon>
    </lineage>
</organism>
<name>A0A2P2QV03_RHIMU</name>
<protein>
    <submittedName>
        <fullName evidence="1">Uncharacterized protein</fullName>
    </submittedName>
</protein>
<accession>A0A2P2QV03</accession>
<sequence>MSVSFSQLSISYKLDGLGNPHVAVICFHLSPCA</sequence>
<proteinExistence type="predicted"/>
<reference evidence="1" key="1">
    <citation type="submission" date="2018-02" db="EMBL/GenBank/DDBJ databases">
        <title>Rhizophora mucronata_Transcriptome.</title>
        <authorList>
            <person name="Meera S.P."/>
            <person name="Sreeshan A."/>
            <person name="Augustine A."/>
        </authorList>
    </citation>
    <scope>NUCLEOTIDE SEQUENCE</scope>
    <source>
        <tissue evidence="1">Leaf</tissue>
    </source>
</reference>
<dbReference type="EMBL" id="GGEC01090358">
    <property type="protein sequence ID" value="MBX70842.1"/>
    <property type="molecule type" value="Transcribed_RNA"/>
</dbReference>
<evidence type="ECO:0000313" key="1">
    <source>
        <dbReference type="EMBL" id="MBX70842.1"/>
    </source>
</evidence>